<dbReference type="SUPFAM" id="SSF48403">
    <property type="entry name" value="Ankyrin repeat"/>
    <property type="match status" value="3"/>
</dbReference>
<dbReference type="SMART" id="SM00248">
    <property type="entry name" value="ANK"/>
    <property type="match status" value="13"/>
</dbReference>
<feature type="repeat" description="ANK" evidence="3">
    <location>
        <begin position="342"/>
        <end position="366"/>
    </location>
</feature>
<proteinExistence type="predicted"/>
<dbReference type="InterPro" id="IPR036770">
    <property type="entry name" value="Ankyrin_rpt-contain_sf"/>
</dbReference>
<name>A0ABP0WRP8_9BRYO</name>
<feature type="repeat" description="ANK" evidence="3">
    <location>
        <begin position="414"/>
        <end position="446"/>
    </location>
</feature>
<evidence type="ECO:0000256" key="3">
    <source>
        <dbReference type="PROSITE-ProRule" id="PRU00023"/>
    </source>
</evidence>
<keyword evidence="1" id="KW-0677">Repeat</keyword>
<keyword evidence="2 3" id="KW-0040">ANK repeat</keyword>
<dbReference type="PROSITE" id="PS50297">
    <property type="entry name" value="ANK_REP_REGION"/>
    <property type="match status" value="7"/>
</dbReference>
<feature type="repeat" description="ANK" evidence="3">
    <location>
        <begin position="46"/>
        <end position="69"/>
    </location>
</feature>
<dbReference type="PANTHER" id="PTHR24198:SF165">
    <property type="entry name" value="ANKYRIN REPEAT-CONTAINING PROTEIN-RELATED"/>
    <property type="match status" value="1"/>
</dbReference>
<dbReference type="EMBL" id="OZ020097">
    <property type="protein sequence ID" value="CAK9269523.1"/>
    <property type="molecule type" value="Genomic_DNA"/>
</dbReference>
<gene>
    <name evidence="4" type="ORF">CSSPJE1EN1_LOCUS15001</name>
</gene>
<feature type="repeat" description="ANK" evidence="3">
    <location>
        <begin position="270"/>
        <end position="294"/>
    </location>
</feature>
<reference evidence="4 5" key="1">
    <citation type="submission" date="2024-02" db="EMBL/GenBank/DDBJ databases">
        <authorList>
            <consortium name="ELIXIR-Norway"/>
            <consortium name="Elixir Norway"/>
        </authorList>
    </citation>
    <scope>NUCLEOTIDE SEQUENCE [LARGE SCALE GENOMIC DNA]</scope>
</reference>
<dbReference type="Proteomes" id="UP001497444">
    <property type="component" value="Chromosome 2"/>
</dbReference>
<dbReference type="Gene3D" id="1.25.40.20">
    <property type="entry name" value="Ankyrin repeat-containing domain"/>
    <property type="match status" value="4"/>
</dbReference>
<dbReference type="InterPro" id="IPR002110">
    <property type="entry name" value="Ankyrin_rpt"/>
</dbReference>
<organism evidence="4 5">
    <name type="scientific">Sphagnum jensenii</name>
    <dbReference type="NCBI Taxonomy" id="128206"/>
    <lineage>
        <taxon>Eukaryota</taxon>
        <taxon>Viridiplantae</taxon>
        <taxon>Streptophyta</taxon>
        <taxon>Embryophyta</taxon>
        <taxon>Bryophyta</taxon>
        <taxon>Sphagnophytina</taxon>
        <taxon>Sphagnopsida</taxon>
        <taxon>Sphagnales</taxon>
        <taxon>Sphagnaceae</taxon>
        <taxon>Sphagnum</taxon>
    </lineage>
</organism>
<feature type="repeat" description="ANK" evidence="3">
    <location>
        <begin position="236"/>
        <end position="258"/>
    </location>
</feature>
<feature type="repeat" description="ANK" evidence="3">
    <location>
        <begin position="308"/>
        <end position="341"/>
    </location>
</feature>
<keyword evidence="5" id="KW-1185">Reference proteome</keyword>
<feature type="repeat" description="ANK" evidence="3">
    <location>
        <begin position="380"/>
        <end position="402"/>
    </location>
</feature>
<evidence type="ECO:0000313" key="4">
    <source>
        <dbReference type="EMBL" id="CAK9269523.1"/>
    </source>
</evidence>
<evidence type="ECO:0000313" key="5">
    <source>
        <dbReference type="Proteomes" id="UP001497444"/>
    </source>
</evidence>
<sequence length="617" mass="68701">MASTSLAATNQQANSDLLRAARTGDKSKVAEALAQPDVDVNCCDNDGRTPLLLASRRKDLSVFRLLLENPSVKVNARDAYEQTVLHRWTQENLVEILLSTGKDVDWNAADKIGQTPLLRFARKGDEDQVRRLIEVESVNLLAKTIDGFTALHQVAELKTPFPDQMSGGHISTRCKIVRLMLEEIGRREGHNVSIDANVGATVNASNPEDLKPFEGPHHEMYRPNLFLKRPEEQRSRDLTPLHFAAMNGRREAVRLLLEWEEINIAAVDSAGLTPLQYSVQNSHWEVVELLLEKGNPSATLNIDAVDSEGRTPLQFAVMNRRMTVVRLLLEREGINIDAVDRAGLTPLQYSVQNSHWEVVELLLEKGNPSATLNIDAVDSEGRTPLHFAIECGRMKVVRLLLELEGINIDAVDRAGLTPLQYSVQNSHWEVVKLLLEKGNPFATLDYHGQCGVFEGLLHLATKNEEKTIAIQLLNILDSRMNDFADRSTKFPGNQSLSDQSRLLASAAVSNHFEIIKYIVKWQPEVNVNETSECAAIPDLVATPLHFAAVGGDVATVGGPKRGHVEAVQELLEHPKLDVNAEDNKKMTPLLYAIEARNVDMVKVLCQKDKFDRLRATR</sequence>
<dbReference type="PANTHER" id="PTHR24198">
    <property type="entry name" value="ANKYRIN REPEAT AND PROTEIN KINASE DOMAIN-CONTAINING PROTEIN"/>
    <property type="match status" value="1"/>
</dbReference>
<evidence type="ECO:0008006" key="6">
    <source>
        <dbReference type="Google" id="ProtNLM"/>
    </source>
</evidence>
<evidence type="ECO:0000256" key="2">
    <source>
        <dbReference type="ARBA" id="ARBA00023043"/>
    </source>
</evidence>
<evidence type="ECO:0000256" key="1">
    <source>
        <dbReference type="ARBA" id="ARBA00022737"/>
    </source>
</evidence>
<protein>
    <recommendedName>
        <fullName evidence="6">Ankyrin repeat protein</fullName>
    </recommendedName>
</protein>
<accession>A0ABP0WRP8</accession>
<dbReference type="Pfam" id="PF12796">
    <property type="entry name" value="Ank_2"/>
    <property type="match status" value="5"/>
</dbReference>
<dbReference type="PROSITE" id="PS50088">
    <property type="entry name" value="ANK_REPEAT"/>
    <property type="match status" value="7"/>
</dbReference>